<reference evidence="6 7" key="1">
    <citation type="submission" date="2022-11" db="EMBL/GenBank/DDBJ databases">
        <title>Minimal conservation of predation-associated metabolite biosynthetic gene clusters underscores biosynthetic potential of Myxococcota including descriptions for ten novel species: Archangium lansinium sp. nov., Myxococcus landrumus sp. nov., Nannocystis bai.</title>
        <authorList>
            <person name="Ahearne A."/>
            <person name="Stevens C."/>
            <person name="Dowd S."/>
        </authorList>
    </citation>
    <scope>NUCLEOTIDE SEQUENCE [LARGE SCALE GENOMIC DNA]</scope>
    <source>
        <strain evidence="6 7">NCWAL01</strain>
    </source>
</reference>
<evidence type="ECO:0000256" key="1">
    <source>
        <dbReference type="ARBA" id="ARBA00023125"/>
    </source>
</evidence>
<dbReference type="InterPro" id="IPR038109">
    <property type="entry name" value="DNA_bind_recomb_sf"/>
</dbReference>
<evidence type="ECO:0000259" key="5">
    <source>
        <dbReference type="PROSITE" id="PS51737"/>
    </source>
</evidence>
<dbReference type="InterPro" id="IPR025827">
    <property type="entry name" value="Zn_ribbon_recom_dom"/>
</dbReference>
<evidence type="ECO:0000313" key="6">
    <source>
        <dbReference type="EMBL" id="MDC0714020.1"/>
    </source>
</evidence>
<feature type="domain" description="Recombinase" evidence="5">
    <location>
        <begin position="177"/>
        <end position="298"/>
    </location>
</feature>
<dbReference type="PANTHER" id="PTHR30461:SF2">
    <property type="entry name" value="SERINE RECOMBINASE PINE-RELATED"/>
    <property type="match status" value="1"/>
</dbReference>
<keyword evidence="2" id="KW-0233">DNA recombination</keyword>
<dbReference type="Pfam" id="PF00239">
    <property type="entry name" value="Resolvase"/>
    <property type="match status" value="1"/>
</dbReference>
<keyword evidence="7" id="KW-1185">Reference proteome</keyword>
<name>A0ABT5DLK3_9BACT</name>
<dbReference type="Gene3D" id="3.40.50.1390">
    <property type="entry name" value="Resolvase, N-terminal catalytic domain"/>
    <property type="match status" value="1"/>
</dbReference>
<feature type="coiled-coil region" evidence="3">
    <location>
        <begin position="382"/>
        <end position="442"/>
    </location>
</feature>
<dbReference type="PANTHER" id="PTHR30461">
    <property type="entry name" value="DNA-INVERTASE FROM LAMBDOID PROPHAGE"/>
    <property type="match status" value="1"/>
</dbReference>
<comment type="caution">
    <text evidence="6">The sequence shown here is derived from an EMBL/GenBank/DDBJ whole genome shotgun (WGS) entry which is preliminary data.</text>
</comment>
<dbReference type="CDD" id="cd00338">
    <property type="entry name" value="Ser_Recombinase"/>
    <property type="match status" value="1"/>
</dbReference>
<organism evidence="6 7">
    <name type="scientific">Stigmatella ashevillensis</name>
    <dbReference type="NCBI Taxonomy" id="2995309"/>
    <lineage>
        <taxon>Bacteria</taxon>
        <taxon>Pseudomonadati</taxon>
        <taxon>Myxococcota</taxon>
        <taxon>Myxococcia</taxon>
        <taxon>Myxococcales</taxon>
        <taxon>Cystobacterineae</taxon>
        <taxon>Archangiaceae</taxon>
        <taxon>Stigmatella</taxon>
    </lineage>
</organism>
<dbReference type="Gene3D" id="3.90.1750.20">
    <property type="entry name" value="Putative Large Serine Recombinase, Chain B, Domain 2"/>
    <property type="match status" value="1"/>
</dbReference>
<dbReference type="Proteomes" id="UP001221838">
    <property type="component" value="Unassembled WGS sequence"/>
</dbReference>
<evidence type="ECO:0000259" key="4">
    <source>
        <dbReference type="PROSITE" id="PS51736"/>
    </source>
</evidence>
<dbReference type="SUPFAM" id="SSF53041">
    <property type="entry name" value="Resolvase-like"/>
    <property type="match status" value="1"/>
</dbReference>
<dbReference type="InterPro" id="IPR011109">
    <property type="entry name" value="DNA_bind_recombinase_dom"/>
</dbReference>
<evidence type="ECO:0000256" key="2">
    <source>
        <dbReference type="ARBA" id="ARBA00023172"/>
    </source>
</evidence>
<dbReference type="InterPro" id="IPR006119">
    <property type="entry name" value="Resolv_N"/>
</dbReference>
<dbReference type="InterPro" id="IPR050639">
    <property type="entry name" value="SSR_resolvase"/>
</dbReference>
<keyword evidence="3" id="KW-0175">Coiled coil</keyword>
<evidence type="ECO:0000256" key="3">
    <source>
        <dbReference type="SAM" id="Coils"/>
    </source>
</evidence>
<sequence length="511" mass="56544">MLAPKPKAYSYLRFSTPEQKQGDSGRRQTTLAREYAEKHGLDLDAQLAFNDEGVSAYRGKNSETGKLGEFLGAVRTGIVPPGAYLLVESLDRISRQAARKAQRVLEDICEEGVTVVTLTDGRAYTKELLDSDPTALLMSLLIFIRANEESTMKSRRLKAAWTGKRQRASSEPITAKCPGWVRLNKATGKWALIPERAEVVQRVFRESLEGRGQHTITQGLNRDAIPVFGKAGHWHRSYVAKLLSNPAVMGTYVPHSLEWLDGKRARKALDPIQGYFPAVVDSETYQRVQALRMDAASPQRGRHAGKDLRNIFGGLLRCSECGGAMVMVNKGKRSQPYVVCGKAKTGAGCGYRAVRYERLEYALLNHAPQLLAIIPGGGSEEGEEVQAELDRAEAALDAADDLLAQLGEDYRNTRLRTLLTQIQEVEQERDALKAKRDELVERRDATVGPFLEQRASEALSAVTAEPLDRKRANVALRTVLASVTVNPRGGLMVLRWKHGGEAQHLFSFPEE</sequence>
<feature type="domain" description="Resolvase/invertase-type recombinase catalytic" evidence="4">
    <location>
        <begin position="7"/>
        <end position="168"/>
    </location>
</feature>
<proteinExistence type="predicted"/>
<dbReference type="PROSITE" id="PS51737">
    <property type="entry name" value="RECOMBINASE_DNA_BIND"/>
    <property type="match status" value="1"/>
</dbReference>
<dbReference type="PROSITE" id="PS51736">
    <property type="entry name" value="RECOMBINASES_3"/>
    <property type="match status" value="1"/>
</dbReference>
<gene>
    <name evidence="6" type="ORF">POL68_36480</name>
</gene>
<evidence type="ECO:0000313" key="7">
    <source>
        <dbReference type="Proteomes" id="UP001221838"/>
    </source>
</evidence>
<accession>A0ABT5DLK3</accession>
<dbReference type="RefSeq" id="WP_272144517.1">
    <property type="nucleotide sequence ID" value="NZ_JAQNDM010000002.1"/>
</dbReference>
<keyword evidence="1" id="KW-0238">DNA-binding</keyword>
<protein>
    <submittedName>
        <fullName evidence="6">Recombinase family protein</fullName>
    </submittedName>
</protein>
<dbReference type="SMART" id="SM00857">
    <property type="entry name" value="Resolvase"/>
    <property type="match status" value="1"/>
</dbReference>
<dbReference type="Pfam" id="PF07508">
    <property type="entry name" value="Recombinase"/>
    <property type="match status" value="1"/>
</dbReference>
<dbReference type="Pfam" id="PF13408">
    <property type="entry name" value="Zn_ribbon_recom"/>
    <property type="match status" value="1"/>
</dbReference>
<dbReference type="EMBL" id="JAQNDM010000002">
    <property type="protein sequence ID" value="MDC0714020.1"/>
    <property type="molecule type" value="Genomic_DNA"/>
</dbReference>
<dbReference type="InterPro" id="IPR036162">
    <property type="entry name" value="Resolvase-like_N_sf"/>
</dbReference>